<proteinExistence type="predicted"/>
<dbReference type="AlphaFoldDB" id="A0A4V1Q1L9"/>
<feature type="compositionally biased region" description="Polar residues" evidence="1">
    <location>
        <begin position="1"/>
        <end position="18"/>
    </location>
</feature>
<feature type="region of interest" description="Disordered" evidence="1">
    <location>
        <begin position="1"/>
        <end position="20"/>
    </location>
</feature>
<gene>
    <name evidence="3" type="ORF">EST38_g13806</name>
</gene>
<feature type="transmembrane region" description="Helical" evidence="2">
    <location>
        <begin position="200"/>
        <end position="219"/>
    </location>
</feature>
<evidence type="ECO:0000256" key="1">
    <source>
        <dbReference type="SAM" id="MobiDB-lite"/>
    </source>
</evidence>
<sequence length="340" mass="37862">MFTTILTHSRSRNRNQPVPTAALPYVDPEPHIELGRLPTPLVGLDAETGNSDPPTPWLPKVTVYRLAFNVVTVGLGTAKFMASISKSRSGSFLAITFEWVSGIVIFLIAYFLGQYYEAKDTAWPYWLFRADIMNGVRKLFRSVGIKIPRYNTEAPNLEFLIKPKHPPITGYRILVTASAIIFGMTKAVCSYIGLETAPSTVEWLYGVAITLSIYWLGFFEASANEVMPWLFIADYSPQVVFATVKLSGLATVGLLSYLLYLGLDILIRYSWQPRSGHTQEPAPSPLTVFDVVIFARGVTLVVVIPIGSLGFGGGMVAVYFILNSFNRRFVSWIFKIKARK</sequence>
<comment type="caution">
    <text evidence="3">The sequence shown here is derived from an EMBL/GenBank/DDBJ whole genome shotgun (WGS) entry which is preliminary data.</text>
</comment>
<evidence type="ECO:0000256" key="2">
    <source>
        <dbReference type="SAM" id="Phobius"/>
    </source>
</evidence>
<reference evidence="3 4" key="1">
    <citation type="submission" date="2019-01" db="EMBL/GenBank/DDBJ databases">
        <title>Draft genome sequence of Psathyrella aberdarensis IHI B618.</title>
        <authorList>
            <person name="Buettner E."/>
            <person name="Kellner H."/>
        </authorList>
    </citation>
    <scope>NUCLEOTIDE SEQUENCE [LARGE SCALE GENOMIC DNA]</scope>
    <source>
        <strain evidence="3 4">IHI B618</strain>
    </source>
</reference>
<feature type="transmembrane region" description="Helical" evidence="2">
    <location>
        <begin position="239"/>
        <end position="260"/>
    </location>
</feature>
<dbReference type="EMBL" id="SDEE01001443">
    <property type="protein sequence ID" value="RXW12048.1"/>
    <property type="molecule type" value="Genomic_DNA"/>
</dbReference>
<protein>
    <submittedName>
        <fullName evidence="3">Uncharacterized protein</fullName>
    </submittedName>
</protein>
<evidence type="ECO:0000313" key="4">
    <source>
        <dbReference type="Proteomes" id="UP000290288"/>
    </source>
</evidence>
<keyword evidence="2" id="KW-0472">Membrane</keyword>
<feature type="transmembrane region" description="Helical" evidence="2">
    <location>
        <begin position="171"/>
        <end position="194"/>
    </location>
</feature>
<evidence type="ECO:0000313" key="3">
    <source>
        <dbReference type="EMBL" id="RXW12048.1"/>
    </source>
</evidence>
<name>A0A4V1Q1L9_9AGAR</name>
<accession>A0A4V1Q1L9</accession>
<keyword evidence="2" id="KW-1133">Transmembrane helix</keyword>
<dbReference type="Proteomes" id="UP000290288">
    <property type="component" value="Unassembled WGS sequence"/>
</dbReference>
<keyword evidence="2" id="KW-0812">Transmembrane</keyword>
<organism evidence="3 4">
    <name type="scientific">Candolleomyces aberdarensis</name>
    <dbReference type="NCBI Taxonomy" id="2316362"/>
    <lineage>
        <taxon>Eukaryota</taxon>
        <taxon>Fungi</taxon>
        <taxon>Dikarya</taxon>
        <taxon>Basidiomycota</taxon>
        <taxon>Agaricomycotina</taxon>
        <taxon>Agaricomycetes</taxon>
        <taxon>Agaricomycetidae</taxon>
        <taxon>Agaricales</taxon>
        <taxon>Agaricineae</taxon>
        <taxon>Psathyrellaceae</taxon>
        <taxon>Candolleomyces</taxon>
    </lineage>
</organism>
<keyword evidence="4" id="KW-1185">Reference proteome</keyword>
<feature type="transmembrane region" description="Helical" evidence="2">
    <location>
        <begin position="293"/>
        <end position="322"/>
    </location>
</feature>
<feature type="transmembrane region" description="Helical" evidence="2">
    <location>
        <begin position="92"/>
        <end position="111"/>
    </location>
</feature>
<dbReference type="OrthoDB" id="3268450at2759"/>